<dbReference type="Proteomes" id="UP001472677">
    <property type="component" value="Unassembled WGS sequence"/>
</dbReference>
<organism evidence="1 2">
    <name type="scientific">Hibiscus sabdariffa</name>
    <name type="common">roselle</name>
    <dbReference type="NCBI Taxonomy" id="183260"/>
    <lineage>
        <taxon>Eukaryota</taxon>
        <taxon>Viridiplantae</taxon>
        <taxon>Streptophyta</taxon>
        <taxon>Embryophyta</taxon>
        <taxon>Tracheophyta</taxon>
        <taxon>Spermatophyta</taxon>
        <taxon>Magnoliopsida</taxon>
        <taxon>eudicotyledons</taxon>
        <taxon>Gunneridae</taxon>
        <taxon>Pentapetalae</taxon>
        <taxon>rosids</taxon>
        <taxon>malvids</taxon>
        <taxon>Malvales</taxon>
        <taxon>Malvaceae</taxon>
        <taxon>Malvoideae</taxon>
        <taxon>Hibiscus</taxon>
    </lineage>
</organism>
<dbReference type="EMBL" id="JBBPBM010001150">
    <property type="protein sequence ID" value="KAK8486735.1"/>
    <property type="molecule type" value="Genomic_DNA"/>
</dbReference>
<evidence type="ECO:0000313" key="2">
    <source>
        <dbReference type="Proteomes" id="UP001472677"/>
    </source>
</evidence>
<keyword evidence="2" id="KW-1185">Reference proteome</keyword>
<comment type="caution">
    <text evidence="1">The sequence shown here is derived from an EMBL/GenBank/DDBJ whole genome shotgun (WGS) entry which is preliminary data.</text>
</comment>
<dbReference type="PANTHER" id="PTHR23051">
    <property type="entry name" value="SOLUTE CARRIER FAMILY 35, MEMBER F5"/>
    <property type="match status" value="1"/>
</dbReference>
<evidence type="ECO:0000313" key="1">
    <source>
        <dbReference type="EMBL" id="KAK8486735.1"/>
    </source>
</evidence>
<reference evidence="1 2" key="1">
    <citation type="journal article" date="2024" name="G3 (Bethesda)">
        <title>Genome assembly of Hibiscus sabdariffa L. provides insights into metabolisms of medicinal natural products.</title>
        <authorList>
            <person name="Kim T."/>
        </authorList>
    </citation>
    <scope>NUCLEOTIDE SEQUENCE [LARGE SCALE GENOMIC DNA]</scope>
    <source>
        <strain evidence="1">TK-2024</strain>
        <tissue evidence="1">Old leaves</tissue>
    </source>
</reference>
<sequence length="218" mass="24380">MGLKYNAGLGLIGTVVFIWVLSAEITQLGFKHFDRTLSIYRTPLWQIPVLQDTVNVTKVVAEFISMTGVAMTTVGKTWASDEMLTVSEARRHSIMGDIFGLLSAISYGLFTVLLKKSAGSGEKVDMQKFFGYVGLFTLLGLWWLVWPLNAVGIEPPFEFPHSASIGEVVLVNGFVGCVLSNYFMKHPTWVDHPQSFKDYKFLAQDTWVNIAMKQCLNQ</sequence>
<protein>
    <submittedName>
        <fullName evidence="1">Uncharacterized protein</fullName>
    </submittedName>
</protein>
<proteinExistence type="predicted"/>
<accession>A0ABR2A186</accession>
<name>A0ABR2A186_9ROSI</name>
<gene>
    <name evidence="1" type="ORF">V6N12_041731</name>
</gene>
<dbReference type="PANTHER" id="PTHR23051:SF9">
    <property type="entry name" value="EAMA DOMAIN-CONTAINING PROTEIN"/>
    <property type="match status" value="1"/>
</dbReference>